<name>A0AAU7VZQ5_9MICO</name>
<proteinExistence type="predicted"/>
<dbReference type="RefSeq" id="WP_350351919.1">
    <property type="nucleotide sequence ID" value="NZ_CP158357.1"/>
</dbReference>
<dbReference type="AlphaFoldDB" id="A0AAU7VZQ5"/>
<sequence length="92" mass="10031">MNLQDTAEAAGLDLTAWGRWLALAEALAERSLVEDPNAYPAFERGVLPETYVGALAEPCETCKIPGAPAHEQSRLCHNRHRAVHHCTCSACF</sequence>
<organism evidence="1">
    <name type="scientific">Microbacterium sp. A8/3-1</name>
    <dbReference type="NCBI Taxonomy" id="3160749"/>
    <lineage>
        <taxon>Bacteria</taxon>
        <taxon>Bacillati</taxon>
        <taxon>Actinomycetota</taxon>
        <taxon>Actinomycetes</taxon>
        <taxon>Micrococcales</taxon>
        <taxon>Microbacteriaceae</taxon>
        <taxon>Microbacterium</taxon>
    </lineage>
</organism>
<protein>
    <submittedName>
        <fullName evidence="1">Uncharacterized protein</fullName>
    </submittedName>
</protein>
<gene>
    <name evidence="1" type="ORF">ABS642_00965</name>
</gene>
<reference evidence="1" key="1">
    <citation type="submission" date="2024-06" db="EMBL/GenBank/DDBJ databases">
        <title>Draft genome sequence of Microbacterium sp. strain A8/3-1, isolated from Oxytropis tragacanthoides Fisch. ex DC. Root nodules in the Altai region of Russia.</title>
        <authorList>
            <person name="Sazanova A."/>
            <person name="Guro P."/>
            <person name="Kuznetsova I."/>
            <person name="Belimov A."/>
            <person name="Safronova V."/>
        </authorList>
    </citation>
    <scope>NUCLEOTIDE SEQUENCE</scope>
    <source>
        <strain evidence="1">A8/3-1</strain>
    </source>
</reference>
<evidence type="ECO:0000313" key="1">
    <source>
        <dbReference type="EMBL" id="XBX78692.1"/>
    </source>
</evidence>
<accession>A0AAU7VZQ5</accession>
<dbReference type="EMBL" id="CP158357">
    <property type="protein sequence ID" value="XBX78692.1"/>
    <property type="molecule type" value="Genomic_DNA"/>
</dbReference>